<proteinExistence type="predicted"/>
<evidence type="ECO:0000256" key="1">
    <source>
        <dbReference type="SAM" id="MobiDB-lite"/>
    </source>
</evidence>
<sequence length="226" mass="25460">MLARCASRLPLRVYVDEAETPCWRASADWERGELRLHYRVARDRGAAVKVRVQVLPVLSAGPIQAAFVQNDKHIILVNAKDARDSLEFDGFPSEDDESQTTPFVLALLKSALSQENLDVRTKAKLMTGSNSLKIFINEAVLPRPAPSKWYYNLLFFNPKRSDDDAGDDAHEKELSSKLERERRAAAPPDLHCRRQASSVVNSTRWAPVECATGRSLLDAELQFHFE</sequence>
<dbReference type="InterPro" id="IPR009661">
    <property type="entry name" value="AcMNPV_Da18"/>
</dbReference>
<feature type="region of interest" description="Disordered" evidence="1">
    <location>
        <begin position="162"/>
        <end position="190"/>
    </location>
</feature>
<reference evidence="2" key="1">
    <citation type="journal article" date="2015" name="Genome Announc.">
        <title>Complete Genome Sequence of the Strain of Lymantria dispar Multiple Nucleopolyhedrovirus Found in the Gypsy Moth Biopesticide Virin-ENSh.</title>
        <authorList>
            <person name="Harrison R.L."/>
            <person name="Rowley D.L."/>
        </authorList>
    </citation>
    <scope>NUCLEOTIDE SEQUENCE</scope>
    <source>
        <strain evidence="2">3029</strain>
    </source>
</reference>
<dbReference type="EMBL" id="MK411293">
    <property type="protein sequence ID" value="QCQ67696.1"/>
    <property type="molecule type" value="Genomic_DNA"/>
</dbReference>
<organismHost>
    <name type="scientific">Lepidoptera</name>
    <name type="common">moths &amp; butterflies</name>
    <dbReference type="NCBI Taxonomy" id="7088"/>
</organismHost>
<feature type="compositionally biased region" description="Basic and acidic residues" evidence="1">
    <location>
        <begin position="162"/>
        <end position="184"/>
    </location>
</feature>
<name>A0A0A0YWP2_NPVLD</name>
<organism evidence="2">
    <name type="scientific">Lymantria dispar multicapsid nuclear polyhedrosis virus</name>
    <name type="common">LdMNPV</name>
    <dbReference type="NCBI Taxonomy" id="10449"/>
    <lineage>
        <taxon>Viruses</taxon>
        <taxon>Viruses incertae sedis</taxon>
        <taxon>Naldaviricetes</taxon>
        <taxon>Lefavirales</taxon>
        <taxon>Baculoviridae</taxon>
        <taxon>Alphabaculovirus</taxon>
        <taxon>Alphabaculovirus lydisparis</taxon>
    </lineage>
</organism>
<evidence type="ECO:0000313" key="2">
    <source>
        <dbReference type="EMBL" id="AIX47967.1"/>
    </source>
</evidence>
<evidence type="ECO:0008006" key="5">
    <source>
        <dbReference type="Google" id="ProtNLM"/>
    </source>
</evidence>
<evidence type="ECO:0000313" key="3">
    <source>
        <dbReference type="EMBL" id="QCQ67378.1"/>
    </source>
</evidence>
<reference evidence="3" key="2">
    <citation type="submission" date="2019-01" db="EMBL/GenBank/DDBJ databases">
        <title>New Siberian Lymantria dispar nucleopolyhedrovirus strain forms single nucleocapsids within cubic polyhedra.</title>
        <authorList>
            <person name="Pavlushin S.V."/>
            <person name="Ilinsky Y.Y."/>
            <person name="Belousova I.A."/>
            <person name="Bayborodin S.I."/>
            <person name="Lunev E.A."/>
            <person name="Toshchakov S.V."/>
            <person name="Martemyanov V.V."/>
        </authorList>
    </citation>
    <scope>NUCLEOTIDE SEQUENCE</scope>
    <source>
        <strain evidence="3">LDMN_Nsk06_pass_01_repl_01</strain>
        <strain evidence="4">LDMN_Nsk15_pass_02_repl_01</strain>
    </source>
</reference>
<evidence type="ECO:0000313" key="4">
    <source>
        <dbReference type="EMBL" id="QCQ67696.1"/>
    </source>
</evidence>
<dbReference type="EMBL" id="KM386655">
    <property type="protein sequence ID" value="AIX47967.1"/>
    <property type="molecule type" value="Genomic_DNA"/>
</dbReference>
<accession>A0A0A0YWP2</accession>
<dbReference type="EMBL" id="MK411291">
    <property type="protein sequence ID" value="QCQ67378.1"/>
    <property type="molecule type" value="Genomic_DNA"/>
</dbReference>
<protein>
    <recommendedName>
        <fullName evidence="5">Ac17</fullName>
    </recommendedName>
</protein>
<dbReference type="Pfam" id="PF06856">
    <property type="entry name" value="AcMNPV_Orf17"/>
    <property type="match status" value="1"/>
</dbReference>